<accession>A0A9P6G3T4</accession>
<dbReference type="AlphaFoldDB" id="A0A9P6G3T4"/>
<sequence length="102" mass="11229">MAPTNSQRRVVELARANLFDVFGNFDPVSHREAIMSIYHVDGIIHEPKTVGSVKQVQDLVFVAWTFGPKGKALLEGTDHIIVEDGKIKVIYVVLGDQADVGL</sequence>
<proteinExistence type="predicted"/>
<dbReference type="SUPFAM" id="SSF54427">
    <property type="entry name" value="NTF2-like"/>
    <property type="match status" value="1"/>
</dbReference>
<comment type="caution">
    <text evidence="1">The sequence shown here is derived from an EMBL/GenBank/DDBJ whole genome shotgun (WGS) entry which is preliminary data.</text>
</comment>
<protein>
    <submittedName>
        <fullName evidence="1">NTF2-like domain protein</fullName>
    </submittedName>
</protein>
<dbReference type="EMBL" id="WJXW01000020">
    <property type="protein sequence ID" value="KAF9728444.1"/>
    <property type="molecule type" value="Genomic_DNA"/>
</dbReference>
<dbReference type="Proteomes" id="UP000756921">
    <property type="component" value="Unassembled WGS sequence"/>
</dbReference>
<dbReference type="InterPro" id="IPR032710">
    <property type="entry name" value="NTF2-like_dom_sf"/>
</dbReference>
<organism evidence="1 2">
    <name type="scientific">Paraphaeosphaeria minitans</name>
    <dbReference type="NCBI Taxonomy" id="565426"/>
    <lineage>
        <taxon>Eukaryota</taxon>
        <taxon>Fungi</taxon>
        <taxon>Dikarya</taxon>
        <taxon>Ascomycota</taxon>
        <taxon>Pezizomycotina</taxon>
        <taxon>Dothideomycetes</taxon>
        <taxon>Pleosporomycetidae</taxon>
        <taxon>Pleosporales</taxon>
        <taxon>Massarineae</taxon>
        <taxon>Didymosphaeriaceae</taxon>
        <taxon>Paraphaeosphaeria</taxon>
    </lineage>
</organism>
<dbReference type="OrthoDB" id="4107844at2759"/>
<reference evidence="1" key="1">
    <citation type="journal article" date="2020" name="Mol. Plant Microbe Interact.">
        <title>Genome Sequence of the Biocontrol Agent Coniothyrium minitans strain Conio (IMI 134523).</title>
        <authorList>
            <person name="Patel D."/>
            <person name="Shittu T.A."/>
            <person name="Baroncelli R."/>
            <person name="Muthumeenakshi S."/>
            <person name="Osborne T.H."/>
            <person name="Janganan T.K."/>
            <person name="Sreenivasaprasad S."/>
        </authorList>
    </citation>
    <scope>NUCLEOTIDE SEQUENCE</scope>
    <source>
        <strain evidence="1">Conio</strain>
    </source>
</reference>
<evidence type="ECO:0000313" key="2">
    <source>
        <dbReference type="Proteomes" id="UP000756921"/>
    </source>
</evidence>
<dbReference type="Gene3D" id="3.10.450.50">
    <property type="match status" value="1"/>
</dbReference>
<gene>
    <name evidence="1" type="ORF">PMIN01_13577</name>
</gene>
<evidence type="ECO:0000313" key="1">
    <source>
        <dbReference type="EMBL" id="KAF9728444.1"/>
    </source>
</evidence>
<name>A0A9P6G3T4_9PLEO</name>
<keyword evidence="2" id="KW-1185">Reference proteome</keyword>